<gene>
    <name evidence="3" type="ORF">BXY39_3408</name>
</gene>
<dbReference type="Pfam" id="PF12688">
    <property type="entry name" value="TPR_5"/>
    <property type="match status" value="1"/>
</dbReference>
<proteinExistence type="predicted"/>
<dbReference type="AlphaFoldDB" id="A0A3M0C0P5"/>
<dbReference type="InterPro" id="IPR011990">
    <property type="entry name" value="TPR-like_helical_dom_sf"/>
</dbReference>
<dbReference type="Gene3D" id="1.25.40.10">
    <property type="entry name" value="Tetratricopeptide repeat domain"/>
    <property type="match status" value="1"/>
</dbReference>
<dbReference type="InParanoid" id="A0A3M0C0P5"/>
<sequence>MIMNRIPSPAALPKAACLAAMMAGTVMAATGASLGDTGYLLRGSRVDAGQQALEQGRYADAAHHYRTALRHGLRGTRARAVRINLCAAERAAGAYEKAVTACTEALAADADAWQALVHRGLALKQLGRPARARGDLQAALTRLEDGIAPGPEKTAAALAETLAAALDSLPPVVTAAR</sequence>
<feature type="signal peptide" evidence="1">
    <location>
        <begin position="1"/>
        <end position="28"/>
    </location>
</feature>
<evidence type="ECO:0000259" key="2">
    <source>
        <dbReference type="Pfam" id="PF12688"/>
    </source>
</evidence>
<evidence type="ECO:0000313" key="3">
    <source>
        <dbReference type="EMBL" id="RMB01900.1"/>
    </source>
</evidence>
<evidence type="ECO:0000313" key="4">
    <source>
        <dbReference type="Proteomes" id="UP000271227"/>
    </source>
</evidence>
<keyword evidence="1" id="KW-0732">Signal</keyword>
<dbReference type="Proteomes" id="UP000271227">
    <property type="component" value="Unassembled WGS sequence"/>
</dbReference>
<name>A0A3M0C0P5_9PROT</name>
<organism evidence="3 4">
    <name type="scientific">Eilatimonas milleporae</name>
    <dbReference type="NCBI Taxonomy" id="911205"/>
    <lineage>
        <taxon>Bacteria</taxon>
        <taxon>Pseudomonadati</taxon>
        <taxon>Pseudomonadota</taxon>
        <taxon>Alphaproteobacteria</taxon>
        <taxon>Kordiimonadales</taxon>
        <taxon>Kordiimonadaceae</taxon>
        <taxon>Eilatimonas</taxon>
    </lineage>
</organism>
<dbReference type="SUPFAM" id="SSF48452">
    <property type="entry name" value="TPR-like"/>
    <property type="match status" value="1"/>
</dbReference>
<keyword evidence="4" id="KW-1185">Reference proteome</keyword>
<dbReference type="EMBL" id="REFR01000015">
    <property type="protein sequence ID" value="RMB01900.1"/>
    <property type="molecule type" value="Genomic_DNA"/>
</dbReference>
<feature type="domain" description="Tetratrico peptide repeat group 5" evidence="2">
    <location>
        <begin position="55"/>
        <end position="134"/>
    </location>
</feature>
<dbReference type="InterPro" id="IPR041656">
    <property type="entry name" value="TPR_5"/>
</dbReference>
<reference evidence="3 4" key="1">
    <citation type="submission" date="2018-10" db="EMBL/GenBank/DDBJ databases">
        <title>Genomic Encyclopedia of Archaeal and Bacterial Type Strains, Phase II (KMG-II): from individual species to whole genera.</title>
        <authorList>
            <person name="Goeker M."/>
        </authorList>
    </citation>
    <scope>NUCLEOTIDE SEQUENCE [LARGE SCALE GENOMIC DNA]</scope>
    <source>
        <strain evidence="3 4">DSM 25217</strain>
    </source>
</reference>
<feature type="chain" id="PRO_5018117573" evidence="1">
    <location>
        <begin position="29"/>
        <end position="177"/>
    </location>
</feature>
<protein>
    <submittedName>
        <fullName evidence="3">Tetratricopeptide repeat protein</fullName>
    </submittedName>
</protein>
<accession>A0A3M0C0P5</accession>
<comment type="caution">
    <text evidence="3">The sequence shown here is derived from an EMBL/GenBank/DDBJ whole genome shotgun (WGS) entry which is preliminary data.</text>
</comment>
<evidence type="ECO:0000256" key="1">
    <source>
        <dbReference type="SAM" id="SignalP"/>
    </source>
</evidence>